<sequence length="144" mass="16085">MKKLVIILVLIFGITIAVQNNTATGQEKTYTQTEVDLTTQVQDSGQQVAGIQDNSELHGGKCSTAVITSIILIIIVIGVIVIVSGIGIYITYFICRRKTKKAEKRINEEIEKNSQLRKEIETIKNEVSKLKNQIQNSREEVEKP</sequence>
<keyword evidence="1" id="KW-0175">Coiled coil</keyword>
<comment type="caution">
    <text evidence="3">The sequence shown here is derived from an EMBL/GenBank/DDBJ whole genome shotgun (WGS) entry which is preliminary data.</text>
</comment>
<evidence type="ECO:0000256" key="2">
    <source>
        <dbReference type="SAM" id="Phobius"/>
    </source>
</evidence>
<keyword evidence="2" id="KW-1133">Transmembrane helix</keyword>
<evidence type="ECO:0000313" key="3">
    <source>
        <dbReference type="EMBL" id="KAA6345957.1"/>
    </source>
</evidence>
<feature type="coiled-coil region" evidence="1">
    <location>
        <begin position="99"/>
        <end position="140"/>
    </location>
</feature>
<protein>
    <submittedName>
        <fullName evidence="3">Uncharacterized protein</fullName>
    </submittedName>
</protein>
<keyword evidence="2" id="KW-0812">Transmembrane</keyword>
<evidence type="ECO:0000313" key="4">
    <source>
        <dbReference type="EMBL" id="KAA6345970.1"/>
    </source>
</evidence>
<organism evidence="3">
    <name type="scientific">termite gut metagenome</name>
    <dbReference type="NCBI Taxonomy" id="433724"/>
    <lineage>
        <taxon>unclassified sequences</taxon>
        <taxon>metagenomes</taxon>
        <taxon>organismal metagenomes</taxon>
    </lineage>
</organism>
<evidence type="ECO:0000256" key="1">
    <source>
        <dbReference type="SAM" id="Coils"/>
    </source>
</evidence>
<accession>A0A5J4SJ05</accession>
<gene>
    <name evidence="3" type="ORF">EZS27_006497</name>
    <name evidence="4" type="ORF">EZS27_006510</name>
</gene>
<keyword evidence="2" id="KW-0472">Membrane</keyword>
<dbReference type="EMBL" id="SNRY01000148">
    <property type="protein sequence ID" value="KAA6345957.1"/>
    <property type="molecule type" value="Genomic_DNA"/>
</dbReference>
<reference evidence="3" key="1">
    <citation type="submission" date="2019-03" db="EMBL/GenBank/DDBJ databases">
        <title>Single cell metagenomics reveals metabolic interactions within the superorganism composed of flagellate Streblomastix strix and complex community of Bacteroidetes bacteria on its surface.</title>
        <authorList>
            <person name="Treitli S.C."/>
            <person name="Kolisko M."/>
            <person name="Husnik F."/>
            <person name="Keeling P."/>
            <person name="Hampl V."/>
        </authorList>
    </citation>
    <scope>NUCLEOTIDE SEQUENCE</scope>
    <source>
        <strain evidence="3">STM</strain>
    </source>
</reference>
<name>A0A5J4SJ05_9ZZZZ</name>
<dbReference type="AlphaFoldDB" id="A0A5J4SJ05"/>
<dbReference type="EMBL" id="SNRY01000148">
    <property type="protein sequence ID" value="KAA6345970.1"/>
    <property type="molecule type" value="Genomic_DNA"/>
</dbReference>
<feature type="transmembrane region" description="Helical" evidence="2">
    <location>
        <begin position="65"/>
        <end position="95"/>
    </location>
</feature>
<proteinExistence type="predicted"/>